<feature type="region of interest" description="Disordered" evidence="1">
    <location>
        <begin position="1"/>
        <end position="56"/>
    </location>
</feature>
<dbReference type="AlphaFoldDB" id="A0A853AGE1"/>
<evidence type="ECO:0000313" key="3">
    <source>
        <dbReference type="Proteomes" id="UP000587002"/>
    </source>
</evidence>
<feature type="compositionally biased region" description="Basic and acidic residues" evidence="1">
    <location>
        <begin position="21"/>
        <end position="46"/>
    </location>
</feature>
<evidence type="ECO:0000256" key="1">
    <source>
        <dbReference type="SAM" id="MobiDB-lite"/>
    </source>
</evidence>
<name>A0A853AGE1_9PSEU</name>
<keyword evidence="3" id="KW-1185">Reference proteome</keyword>
<sequence>MPQTASSPMGTGRGLGSVADDPCRQRHLEDRGLVDLDPEDPSHEFHGPGGAGVPLCSRLQADLGHHRQEPVRLQPTPVVRDRRLEPRDQPPVGGVLEQVHAFGLAHRDCLGVA</sequence>
<accession>A0A853AGE1</accession>
<gene>
    <name evidence="2" type="ORF">HNR68_002262</name>
</gene>
<proteinExistence type="predicted"/>
<organism evidence="2 3">
    <name type="scientific">Saccharopolyspora hordei</name>
    <dbReference type="NCBI Taxonomy" id="1838"/>
    <lineage>
        <taxon>Bacteria</taxon>
        <taxon>Bacillati</taxon>
        <taxon>Actinomycetota</taxon>
        <taxon>Actinomycetes</taxon>
        <taxon>Pseudonocardiales</taxon>
        <taxon>Pseudonocardiaceae</taxon>
        <taxon>Saccharopolyspora</taxon>
    </lineage>
</organism>
<evidence type="ECO:0000313" key="2">
    <source>
        <dbReference type="EMBL" id="NYI83632.1"/>
    </source>
</evidence>
<comment type="caution">
    <text evidence="2">The sequence shown here is derived from an EMBL/GenBank/DDBJ whole genome shotgun (WGS) entry which is preliminary data.</text>
</comment>
<dbReference type="Proteomes" id="UP000587002">
    <property type="component" value="Unassembled WGS sequence"/>
</dbReference>
<reference evidence="2 3" key="1">
    <citation type="submission" date="2020-07" db="EMBL/GenBank/DDBJ databases">
        <title>Sequencing the genomes of 1000 actinobacteria strains.</title>
        <authorList>
            <person name="Klenk H.-P."/>
        </authorList>
    </citation>
    <scope>NUCLEOTIDE SEQUENCE [LARGE SCALE GENOMIC DNA]</scope>
    <source>
        <strain evidence="2 3">DSM 44065</strain>
    </source>
</reference>
<protein>
    <submittedName>
        <fullName evidence="2">Uncharacterized protein</fullName>
    </submittedName>
</protein>
<dbReference type="EMBL" id="JACCFJ010000001">
    <property type="protein sequence ID" value="NYI83632.1"/>
    <property type="molecule type" value="Genomic_DNA"/>
</dbReference>